<evidence type="ECO:0000256" key="6">
    <source>
        <dbReference type="ARBA" id="ARBA00022989"/>
    </source>
</evidence>
<feature type="transmembrane region" description="Helical" evidence="11">
    <location>
        <begin position="6"/>
        <end position="22"/>
    </location>
</feature>
<protein>
    <recommendedName>
        <fullName evidence="10">Lysophospholipid acyltransferase 7</fullName>
    </recommendedName>
</protein>
<feature type="transmembrane region" description="Helical" evidence="11">
    <location>
        <begin position="34"/>
        <end position="52"/>
    </location>
</feature>
<dbReference type="eggNOG" id="KOG2706">
    <property type="taxonomic scope" value="Eukaryota"/>
</dbReference>
<dbReference type="InterPro" id="IPR049941">
    <property type="entry name" value="LPLAT_7/PORCN-like"/>
</dbReference>
<feature type="transmembrane region" description="Helical" evidence="11">
    <location>
        <begin position="731"/>
        <end position="754"/>
    </location>
</feature>
<dbReference type="HOGENOM" id="CLU_352556_0_0_1"/>
<feature type="transmembrane region" description="Helical" evidence="11">
    <location>
        <begin position="412"/>
        <end position="430"/>
    </location>
</feature>
<keyword evidence="7 11" id="KW-0472">Membrane</keyword>
<reference evidence="12" key="2">
    <citation type="submission" date="2015-02" db="UniProtKB">
        <authorList>
            <consortium name="EnsemblMetazoa"/>
        </authorList>
    </citation>
    <scope>IDENTIFICATION</scope>
</reference>
<dbReference type="GO" id="GO:0006661">
    <property type="term" value="P:phosphatidylinositol biosynthetic process"/>
    <property type="evidence" value="ECO:0007669"/>
    <property type="project" value="TreeGrafter"/>
</dbReference>
<evidence type="ECO:0000313" key="12">
    <source>
        <dbReference type="EnsemblMetazoa" id="SMAR011220-PA"/>
    </source>
</evidence>
<dbReference type="InterPro" id="IPR004299">
    <property type="entry name" value="MBOAT_fam"/>
</dbReference>
<dbReference type="Proteomes" id="UP000014500">
    <property type="component" value="Unassembled WGS sequence"/>
</dbReference>
<keyword evidence="5 11" id="KW-0812">Transmembrane</keyword>
<feature type="transmembrane region" description="Helical" evidence="11">
    <location>
        <begin position="153"/>
        <end position="171"/>
    </location>
</feature>
<comment type="similarity">
    <text evidence="3">Belongs to the membrane-bound acyltransferase family.</text>
</comment>
<feature type="transmembrane region" description="Helical" evidence="11">
    <location>
        <begin position="766"/>
        <end position="787"/>
    </location>
</feature>
<evidence type="ECO:0000256" key="10">
    <source>
        <dbReference type="ARBA" id="ARBA00093678"/>
    </source>
</evidence>
<evidence type="ECO:0000256" key="7">
    <source>
        <dbReference type="ARBA" id="ARBA00023136"/>
    </source>
</evidence>
<dbReference type="EnsemblMetazoa" id="SMAR011220-RA">
    <property type="protein sequence ID" value="SMAR011220-PA"/>
    <property type="gene ID" value="SMAR011220"/>
</dbReference>
<keyword evidence="8" id="KW-0012">Acyltransferase</keyword>
<sequence length="798" mass="93392">MDVDDIVYFGILILTVVIGPYIREIKNVETKQLVSTFIGVCITFVVSGTHFYHPFLVTLVNGSILLVFNKRHCYIYSFIFSFVYLAFSRSMHLIGLTSEPIPQQLLAIQMMHVLKMVGLAFEVRDTQTKTIGKTKMSDLEYRCCRVNPGFMDVFHYSFCYIGLITGPYFSFKTYMDWLHMPFSKLAFKFSKIKNEKLKIVIYARADSDIHSYSFVYCWWYMNPVFVNFRLRLYIAFLMAECSCMSSGFGIYPESTKPKAGKGPTDFTSLTDNLQELSSEKYSYETINNSHIFRVEFGATIRETVKYWNMSVQYWFAVYVHKRISNFRSVLTLLASAFWHGVYPGYYLCFLTIPFAMNAESWMIRALPIAYTVKGNLMNRWICCLFKTQMMAYLGMGFFLLKIEDVYCYWKSLYFSGHIALLCVYLLARFICTQKESAKNLLADDQIRDKYKKQIISTLIGLTLTIIVSGTHSIHPILVTLINSAIVMRFKKKCHVISPYFTFRTYSDWLNKPYSRCANTTSMMLRRIRIVPVYIAALFLGSHFFPLDYARAEIYSRSAFYRWFYQIPLFFNFRMRLFIAFVLSECCCIANGLGIYPSATKPNVGQGPTDYQALLQMLTVFITDSKDEESLKKEEYSFETIHNIEEYGAEVKTTVRDAMRTWNMSIQYWLAMFVYKRVKVFRIPLTMLTSAFWHGIYSGYYLSLLTVPFVFAAEGWMESAVRRHLNSFGQKIYDVFSWFFKTNMYGYLGMGFFLVNSGDTLEYWKSMYFFGHFLTFFFYVLARLIAFVRKSSNKDEKKK</sequence>
<proteinExistence type="inferred from homology"/>
<evidence type="ECO:0000256" key="1">
    <source>
        <dbReference type="ARBA" id="ARBA00004141"/>
    </source>
</evidence>
<dbReference type="Pfam" id="PF03062">
    <property type="entry name" value="MBOAT"/>
    <property type="match status" value="2"/>
</dbReference>
<dbReference type="GO" id="GO:0044233">
    <property type="term" value="C:mitochondria-associated endoplasmic reticulum membrane contact site"/>
    <property type="evidence" value="ECO:0007669"/>
    <property type="project" value="TreeGrafter"/>
</dbReference>
<keyword evidence="4" id="KW-0808">Transferase</keyword>
<name>T1JBR7_STRMM</name>
<comment type="pathway">
    <text evidence="9">Phospholipid metabolism.</text>
</comment>
<dbReference type="GO" id="GO:0030258">
    <property type="term" value="P:lipid modification"/>
    <property type="evidence" value="ECO:0007669"/>
    <property type="project" value="TreeGrafter"/>
</dbReference>
<evidence type="ECO:0000256" key="2">
    <source>
        <dbReference type="ARBA" id="ARBA00005074"/>
    </source>
</evidence>
<dbReference type="PANTHER" id="PTHR13906">
    <property type="entry name" value="PORCUPINE"/>
    <property type="match status" value="1"/>
</dbReference>
<evidence type="ECO:0000256" key="4">
    <source>
        <dbReference type="ARBA" id="ARBA00022679"/>
    </source>
</evidence>
<evidence type="ECO:0000256" key="8">
    <source>
        <dbReference type="ARBA" id="ARBA00023315"/>
    </source>
</evidence>
<dbReference type="AlphaFoldDB" id="T1JBR7"/>
<feature type="transmembrane region" description="Helical" evidence="11">
    <location>
        <begin position="576"/>
        <end position="595"/>
    </location>
</feature>
<evidence type="ECO:0000256" key="9">
    <source>
        <dbReference type="ARBA" id="ARBA00025707"/>
    </source>
</evidence>
<feature type="transmembrane region" description="Helical" evidence="11">
    <location>
        <begin position="454"/>
        <end position="481"/>
    </location>
</feature>
<dbReference type="GO" id="GO:0016020">
    <property type="term" value="C:membrane"/>
    <property type="evidence" value="ECO:0007669"/>
    <property type="project" value="UniProtKB-SubCell"/>
</dbReference>
<feature type="transmembrane region" description="Helical" evidence="11">
    <location>
        <begin position="329"/>
        <end position="356"/>
    </location>
</feature>
<reference evidence="13" key="1">
    <citation type="submission" date="2011-05" db="EMBL/GenBank/DDBJ databases">
        <authorList>
            <person name="Richards S.R."/>
            <person name="Qu J."/>
            <person name="Jiang H."/>
            <person name="Jhangiani S.N."/>
            <person name="Agravi P."/>
            <person name="Goodspeed R."/>
            <person name="Gross S."/>
            <person name="Mandapat C."/>
            <person name="Jackson L."/>
            <person name="Mathew T."/>
            <person name="Pu L."/>
            <person name="Thornton R."/>
            <person name="Saada N."/>
            <person name="Wilczek-Boney K.B."/>
            <person name="Lee S."/>
            <person name="Kovar C."/>
            <person name="Wu Y."/>
            <person name="Scherer S.E."/>
            <person name="Worley K.C."/>
            <person name="Muzny D.M."/>
            <person name="Gibbs R."/>
        </authorList>
    </citation>
    <scope>NUCLEOTIDE SEQUENCE</scope>
    <source>
        <strain evidence="13">Brora</strain>
    </source>
</reference>
<evidence type="ECO:0000256" key="5">
    <source>
        <dbReference type="ARBA" id="ARBA00022692"/>
    </source>
</evidence>
<feature type="transmembrane region" description="Helical" evidence="11">
    <location>
        <begin position="529"/>
        <end position="546"/>
    </location>
</feature>
<keyword evidence="13" id="KW-1185">Reference proteome</keyword>
<feature type="transmembrane region" description="Helical" evidence="11">
    <location>
        <begin position="376"/>
        <end position="400"/>
    </location>
</feature>
<dbReference type="STRING" id="126957.T1JBR7"/>
<dbReference type="OMA" id="MLYIVMA"/>
<dbReference type="PhylomeDB" id="T1JBR7"/>
<feature type="transmembrane region" description="Helical" evidence="11">
    <location>
        <begin position="64"/>
        <end position="87"/>
    </location>
</feature>
<evidence type="ECO:0000256" key="3">
    <source>
        <dbReference type="ARBA" id="ARBA00010323"/>
    </source>
</evidence>
<accession>T1JBR7</accession>
<evidence type="ECO:0000256" key="11">
    <source>
        <dbReference type="SAM" id="Phobius"/>
    </source>
</evidence>
<evidence type="ECO:0000313" key="13">
    <source>
        <dbReference type="Proteomes" id="UP000014500"/>
    </source>
</evidence>
<dbReference type="PANTHER" id="PTHR13906:SF16">
    <property type="entry name" value="LYSOPHOSPHOLIPID ACYLTRANSFERASE 7"/>
    <property type="match status" value="1"/>
</dbReference>
<comment type="pathway">
    <text evidence="2">Lipid metabolism; phospholipid metabolism.</text>
</comment>
<organism evidence="12 13">
    <name type="scientific">Strigamia maritima</name>
    <name type="common">European centipede</name>
    <name type="synonym">Geophilus maritimus</name>
    <dbReference type="NCBI Taxonomy" id="126957"/>
    <lineage>
        <taxon>Eukaryota</taxon>
        <taxon>Metazoa</taxon>
        <taxon>Ecdysozoa</taxon>
        <taxon>Arthropoda</taxon>
        <taxon>Myriapoda</taxon>
        <taxon>Chilopoda</taxon>
        <taxon>Pleurostigmophora</taxon>
        <taxon>Geophilomorpha</taxon>
        <taxon>Linotaeniidae</taxon>
        <taxon>Strigamia</taxon>
    </lineage>
</organism>
<comment type="subcellular location">
    <subcellularLocation>
        <location evidence="1">Membrane</location>
        <topology evidence="1">Multi-pass membrane protein</topology>
    </subcellularLocation>
</comment>
<feature type="transmembrane region" description="Helical" evidence="11">
    <location>
        <begin position="690"/>
        <end position="710"/>
    </location>
</feature>
<dbReference type="GO" id="GO:0071617">
    <property type="term" value="F:lysophospholipid acyltransferase activity"/>
    <property type="evidence" value="ECO:0007669"/>
    <property type="project" value="TreeGrafter"/>
</dbReference>
<dbReference type="EMBL" id="JH432018">
    <property type="status" value="NOT_ANNOTATED_CDS"/>
    <property type="molecule type" value="Genomic_DNA"/>
</dbReference>
<keyword evidence="6 11" id="KW-1133">Transmembrane helix</keyword>